<evidence type="ECO:0000256" key="3">
    <source>
        <dbReference type="ARBA" id="ARBA00023163"/>
    </source>
</evidence>
<evidence type="ECO:0000259" key="4">
    <source>
        <dbReference type="PROSITE" id="PS51118"/>
    </source>
</evidence>
<dbReference type="OrthoDB" id="3481682at2"/>
<gene>
    <name evidence="5" type="ORF">FHX41_5565</name>
</gene>
<organism evidence="5 6">
    <name type="scientific">Actinomadura hallensis</name>
    <dbReference type="NCBI Taxonomy" id="337895"/>
    <lineage>
        <taxon>Bacteria</taxon>
        <taxon>Bacillati</taxon>
        <taxon>Actinomycetota</taxon>
        <taxon>Actinomycetes</taxon>
        <taxon>Streptosporangiales</taxon>
        <taxon>Thermomonosporaceae</taxon>
        <taxon>Actinomadura</taxon>
    </lineage>
</organism>
<dbReference type="Pfam" id="PF01638">
    <property type="entry name" value="HxlR"/>
    <property type="match status" value="1"/>
</dbReference>
<dbReference type="PANTHER" id="PTHR33204">
    <property type="entry name" value="TRANSCRIPTIONAL REGULATOR, MARR FAMILY"/>
    <property type="match status" value="1"/>
</dbReference>
<protein>
    <submittedName>
        <fullName evidence="5">HxlR family transcriptional regulator</fullName>
    </submittedName>
</protein>
<evidence type="ECO:0000256" key="2">
    <source>
        <dbReference type="ARBA" id="ARBA00023125"/>
    </source>
</evidence>
<evidence type="ECO:0000313" key="5">
    <source>
        <dbReference type="EMBL" id="TQM71790.1"/>
    </source>
</evidence>
<name>A0A543IMI3_9ACTN</name>
<dbReference type="SUPFAM" id="SSF46785">
    <property type="entry name" value="Winged helix' DNA-binding domain"/>
    <property type="match status" value="1"/>
</dbReference>
<dbReference type="InterPro" id="IPR036390">
    <property type="entry name" value="WH_DNA-bd_sf"/>
</dbReference>
<keyword evidence="3" id="KW-0804">Transcription</keyword>
<dbReference type="Proteomes" id="UP000316706">
    <property type="component" value="Unassembled WGS sequence"/>
</dbReference>
<dbReference type="PROSITE" id="PS51118">
    <property type="entry name" value="HTH_HXLR"/>
    <property type="match status" value="1"/>
</dbReference>
<dbReference type="PANTHER" id="PTHR33204:SF29">
    <property type="entry name" value="TRANSCRIPTIONAL REGULATOR"/>
    <property type="match status" value="1"/>
</dbReference>
<dbReference type="RefSeq" id="WP_141973367.1">
    <property type="nucleotide sequence ID" value="NZ_VFPO01000001.1"/>
</dbReference>
<dbReference type="Gene3D" id="1.10.10.10">
    <property type="entry name" value="Winged helix-like DNA-binding domain superfamily/Winged helix DNA-binding domain"/>
    <property type="match status" value="1"/>
</dbReference>
<evidence type="ECO:0000313" key="6">
    <source>
        <dbReference type="Proteomes" id="UP000316706"/>
    </source>
</evidence>
<keyword evidence="2" id="KW-0238">DNA-binding</keyword>
<sequence>MRNPPYICALDAAMDVVGGKWKALILWALNERLHRFGELRRSLPGVSEKVLTQQLRELEADGIVRRTVFDETPHRVEYELTAEGAELHAALAPLGDWAEHRMRALNLTPTHGEPQPNAAEPS</sequence>
<proteinExistence type="predicted"/>
<evidence type="ECO:0000256" key="1">
    <source>
        <dbReference type="ARBA" id="ARBA00023015"/>
    </source>
</evidence>
<feature type="domain" description="HTH hxlR-type" evidence="4">
    <location>
        <begin position="8"/>
        <end position="106"/>
    </location>
</feature>
<dbReference type="AlphaFoldDB" id="A0A543IMI3"/>
<dbReference type="InterPro" id="IPR002577">
    <property type="entry name" value="HTH_HxlR"/>
</dbReference>
<dbReference type="EMBL" id="VFPO01000001">
    <property type="protein sequence ID" value="TQM71790.1"/>
    <property type="molecule type" value="Genomic_DNA"/>
</dbReference>
<keyword evidence="6" id="KW-1185">Reference proteome</keyword>
<dbReference type="InterPro" id="IPR036388">
    <property type="entry name" value="WH-like_DNA-bd_sf"/>
</dbReference>
<keyword evidence="1" id="KW-0805">Transcription regulation</keyword>
<reference evidence="5 6" key="1">
    <citation type="submission" date="2019-06" db="EMBL/GenBank/DDBJ databases">
        <title>Sequencing the genomes of 1000 actinobacteria strains.</title>
        <authorList>
            <person name="Klenk H.-P."/>
        </authorList>
    </citation>
    <scope>NUCLEOTIDE SEQUENCE [LARGE SCALE GENOMIC DNA]</scope>
    <source>
        <strain evidence="5 6">DSM 45043</strain>
    </source>
</reference>
<comment type="caution">
    <text evidence="5">The sequence shown here is derived from an EMBL/GenBank/DDBJ whole genome shotgun (WGS) entry which is preliminary data.</text>
</comment>
<accession>A0A543IMI3</accession>
<dbReference type="GO" id="GO:0003677">
    <property type="term" value="F:DNA binding"/>
    <property type="evidence" value="ECO:0007669"/>
    <property type="project" value="UniProtKB-KW"/>
</dbReference>